<organism evidence="9 10">
    <name type="scientific">Xylaria hypoxylon</name>
    <dbReference type="NCBI Taxonomy" id="37992"/>
    <lineage>
        <taxon>Eukaryota</taxon>
        <taxon>Fungi</taxon>
        <taxon>Dikarya</taxon>
        <taxon>Ascomycota</taxon>
        <taxon>Pezizomycotina</taxon>
        <taxon>Sordariomycetes</taxon>
        <taxon>Xylariomycetidae</taxon>
        <taxon>Xylariales</taxon>
        <taxon>Xylariaceae</taxon>
        <taxon>Xylaria</taxon>
    </lineage>
</organism>
<feature type="transmembrane region" description="Helical" evidence="7">
    <location>
        <begin position="230"/>
        <end position="256"/>
    </location>
</feature>
<comment type="similarity">
    <text evidence="2">Belongs to the major facilitator superfamily. TCR/Tet family.</text>
</comment>
<evidence type="ECO:0000256" key="1">
    <source>
        <dbReference type="ARBA" id="ARBA00004141"/>
    </source>
</evidence>
<dbReference type="Gene3D" id="1.20.1250.20">
    <property type="entry name" value="MFS general substrate transporter like domains"/>
    <property type="match status" value="1"/>
</dbReference>
<evidence type="ECO:0000256" key="4">
    <source>
        <dbReference type="ARBA" id="ARBA00022692"/>
    </source>
</evidence>
<feature type="transmembrane region" description="Helical" evidence="7">
    <location>
        <begin position="441"/>
        <end position="465"/>
    </location>
</feature>
<dbReference type="PROSITE" id="PS50850">
    <property type="entry name" value="MFS"/>
    <property type="match status" value="1"/>
</dbReference>
<dbReference type="PANTHER" id="PTHR23501:SF12">
    <property type="entry name" value="MAJOR FACILITATOR SUPERFAMILY (MFS) PROFILE DOMAIN-CONTAINING PROTEIN-RELATED"/>
    <property type="match status" value="1"/>
</dbReference>
<evidence type="ECO:0000259" key="8">
    <source>
        <dbReference type="PROSITE" id="PS50850"/>
    </source>
</evidence>
<reference evidence="9 10" key="1">
    <citation type="submission" date="2019-03" db="EMBL/GenBank/DDBJ databases">
        <title>Draft genome sequence of Xylaria hypoxylon DSM 108379, a ubiquitous saprotrophic-parasitic fungi on hardwood.</title>
        <authorList>
            <person name="Buettner E."/>
            <person name="Leonhardt S."/>
            <person name="Gebauer A.M."/>
            <person name="Liers C."/>
            <person name="Hofrichter M."/>
            <person name="Kellner H."/>
        </authorList>
    </citation>
    <scope>NUCLEOTIDE SEQUENCE [LARGE SCALE GENOMIC DNA]</scope>
    <source>
        <strain evidence="9 10">DSM 108379</strain>
    </source>
</reference>
<dbReference type="GO" id="GO:0005886">
    <property type="term" value="C:plasma membrane"/>
    <property type="evidence" value="ECO:0007669"/>
    <property type="project" value="TreeGrafter"/>
</dbReference>
<dbReference type="SUPFAM" id="SSF103473">
    <property type="entry name" value="MFS general substrate transporter"/>
    <property type="match status" value="1"/>
</dbReference>
<evidence type="ECO:0000256" key="7">
    <source>
        <dbReference type="SAM" id="Phobius"/>
    </source>
</evidence>
<dbReference type="InterPro" id="IPR036259">
    <property type="entry name" value="MFS_trans_sf"/>
</dbReference>
<dbReference type="InterPro" id="IPR011701">
    <property type="entry name" value="MFS"/>
</dbReference>
<dbReference type="InterPro" id="IPR020846">
    <property type="entry name" value="MFS_dom"/>
</dbReference>
<evidence type="ECO:0000313" key="9">
    <source>
        <dbReference type="EMBL" id="TGJ83803.1"/>
    </source>
</evidence>
<feature type="transmembrane region" description="Helical" evidence="7">
    <location>
        <begin position="508"/>
        <end position="526"/>
    </location>
</feature>
<protein>
    <recommendedName>
        <fullName evidence="8">Major facilitator superfamily (MFS) profile domain-containing protein</fullName>
    </recommendedName>
</protein>
<feature type="transmembrane region" description="Helical" evidence="7">
    <location>
        <begin position="397"/>
        <end position="417"/>
    </location>
</feature>
<feature type="domain" description="Major facilitator superfamily (MFS) profile" evidence="8">
    <location>
        <begin position="35"/>
        <end position="531"/>
    </location>
</feature>
<evidence type="ECO:0000256" key="3">
    <source>
        <dbReference type="ARBA" id="ARBA00022448"/>
    </source>
</evidence>
<dbReference type="Pfam" id="PF07690">
    <property type="entry name" value="MFS_1"/>
    <property type="match status" value="1"/>
</dbReference>
<keyword evidence="10" id="KW-1185">Reference proteome</keyword>
<keyword evidence="5 7" id="KW-1133">Transmembrane helix</keyword>
<evidence type="ECO:0000256" key="5">
    <source>
        <dbReference type="ARBA" id="ARBA00022989"/>
    </source>
</evidence>
<feature type="transmembrane region" description="Helical" evidence="7">
    <location>
        <begin position="262"/>
        <end position="283"/>
    </location>
</feature>
<feature type="transmembrane region" description="Helical" evidence="7">
    <location>
        <begin position="70"/>
        <end position="88"/>
    </location>
</feature>
<comment type="caution">
    <text evidence="9">The sequence shown here is derived from an EMBL/GenBank/DDBJ whole genome shotgun (WGS) entry which is preliminary data.</text>
</comment>
<keyword evidence="6 7" id="KW-0472">Membrane</keyword>
<sequence length="539" mass="58451">MSQSEKESTTPPEQLPEVEIDKPQRSVTGIRWALVCTAVFSCNLLYGLDNTIVADIQAPIIDSLGNVKKLGWLGIGFPLGAFAVILPLGKAYAIFDIKWLYFGSLTMFAAGSALCGAAPVMDALIVGRVWAGAGGAGMYLGNINMLQRLTTPQERSIYMAAAILVYGVGVILGPVVGGALADTSSSGWRWAFYLNLFIFAVMAPIYVFLLPSMQPQPGVALAKKLRSLDWLGTILSFAIYTIFALIFTFGGSIWSWTDGRMIALYVVFGVVTIGFAVTQYFAVLTTKENRLFPGQFLRERTMVLMLSCCTALSGALYVIIYYLSLFYSLVRNEGGKQTAVHLLPFVVFYVVGVMLNGIFMVRWGYYMPWFLVSGVLTTIGGALLYTSKMDTANANIYGYSILVGIGQTTFQAAYSVVPSKVLPHEISEAIQFINIGQQGSILVALAICNTIFQTVTFQSLLAILVPAGYSEEDVTAAISGARSVVLQTAPPDIKRAALEILVTAIDDTYILIIVSGAILILCSLFMKRERIAMQLEMGG</sequence>
<feature type="transmembrane region" description="Helical" evidence="7">
    <location>
        <begin position="339"/>
        <end position="359"/>
    </location>
</feature>
<name>A0A4Z0YZ46_9PEZI</name>
<dbReference type="PANTHER" id="PTHR23501">
    <property type="entry name" value="MAJOR FACILITATOR SUPERFAMILY"/>
    <property type="match status" value="1"/>
</dbReference>
<proteinExistence type="inferred from homology"/>
<evidence type="ECO:0000313" key="10">
    <source>
        <dbReference type="Proteomes" id="UP000297716"/>
    </source>
</evidence>
<feature type="transmembrane region" description="Helical" evidence="7">
    <location>
        <begin position="100"/>
        <end position="119"/>
    </location>
</feature>
<dbReference type="GO" id="GO:0022857">
    <property type="term" value="F:transmembrane transporter activity"/>
    <property type="evidence" value="ECO:0007669"/>
    <property type="project" value="InterPro"/>
</dbReference>
<feature type="transmembrane region" description="Helical" evidence="7">
    <location>
        <begin position="366"/>
        <end position="385"/>
    </location>
</feature>
<comment type="subcellular location">
    <subcellularLocation>
        <location evidence="1">Membrane</location>
        <topology evidence="1">Multi-pass membrane protein</topology>
    </subcellularLocation>
</comment>
<dbReference type="EMBL" id="SKBN01000083">
    <property type="protein sequence ID" value="TGJ83803.1"/>
    <property type="molecule type" value="Genomic_DNA"/>
</dbReference>
<dbReference type="OrthoDB" id="10021397at2759"/>
<dbReference type="Proteomes" id="UP000297716">
    <property type="component" value="Unassembled WGS sequence"/>
</dbReference>
<feature type="transmembrane region" description="Helical" evidence="7">
    <location>
        <begin position="125"/>
        <end position="145"/>
    </location>
</feature>
<keyword evidence="4 7" id="KW-0812">Transmembrane</keyword>
<evidence type="ECO:0000256" key="6">
    <source>
        <dbReference type="ARBA" id="ARBA00023136"/>
    </source>
</evidence>
<dbReference type="AlphaFoldDB" id="A0A4Z0YZ46"/>
<gene>
    <name evidence="9" type="ORF">E0Z10_g4955</name>
</gene>
<evidence type="ECO:0000256" key="2">
    <source>
        <dbReference type="ARBA" id="ARBA00007520"/>
    </source>
</evidence>
<keyword evidence="3" id="KW-0813">Transport</keyword>
<feature type="transmembrane region" description="Helical" evidence="7">
    <location>
        <begin position="30"/>
        <end position="48"/>
    </location>
</feature>
<feature type="transmembrane region" description="Helical" evidence="7">
    <location>
        <begin position="157"/>
        <end position="181"/>
    </location>
</feature>
<accession>A0A4Z0YZ46</accession>
<feature type="transmembrane region" description="Helical" evidence="7">
    <location>
        <begin position="187"/>
        <end position="209"/>
    </location>
</feature>
<feature type="transmembrane region" description="Helical" evidence="7">
    <location>
        <begin position="303"/>
        <end position="327"/>
    </location>
</feature>